<feature type="transmembrane region" description="Helical" evidence="1">
    <location>
        <begin position="36"/>
        <end position="55"/>
    </location>
</feature>
<dbReference type="PANTHER" id="PTHR34821">
    <property type="entry name" value="INNER MEMBRANE PROTEIN YDCZ"/>
    <property type="match status" value="1"/>
</dbReference>
<dbReference type="Proteomes" id="UP001597561">
    <property type="component" value="Unassembled WGS sequence"/>
</dbReference>
<name>A0ABW5ZK34_9BACL</name>
<evidence type="ECO:0000313" key="2">
    <source>
        <dbReference type="EMBL" id="MFD2913344.1"/>
    </source>
</evidence>
<reference evidence="3" key="1">
    <citation type="journal article" date="2019" name="Int. J. Syst. Evol. Microbiol.">
        <title>The Global Catalogue of Microorganisms (GCM) 10K type strain sequencing project: providing services to taxonomists for standard genome sequencing and annotation.</title>
        <authorList>
            <consortium name="The Broad Institute Genomics Platform"/>
            <consortium name="The Broad Institute Genome Sequencing Center for Infectious Disease"/>
            <person name="Wu L."/>
            <person name="Ma J."/>
        </authorList>
    </citation>
    <scope>NUCLEOTIDE SEQUENCE [LARGE SCALE GENOMIC DNA]</scope>
    <source>
        <strain evidence="3">KCTC 13528</strain>
    </source>
</reference>
<accession>A0ABW5ZK34</accession>
<dbReference type="EMBL" id="JBHUPG010000031">
    <property type="protein sequence ID" value="MFD2913344.1"/>
    <property type="molecule type" value="Genomic_DNA"/>
</dbReference>
<comment type="caution">
    <text evidence="2">The sequence shown here is derived from an EMBL/GenBank/DDBJ whole genome shotgun (WGS) entry which is preliminary data.</text>
</comment>
<dbReference type="Pfam" id="PF04657">
    <property type="entry name" value="DMT_YdcZ"/>
    <property type="match status" value="1"/>
</dbReference>
<evidence type="ECO:0000256" key="1">
    <source>
        <dbReference type="SAM" id="Phobius"/>
    </source>
</evidence>
<feature type="transmembrane region" description="Helical" evidence="1">
    <location>
        <begin position="67"/>
        <end position="86"/>
    </location>
</feature>
<organism evidence="2 3">
    <name type="scientific">Jeotgalibacillus terrae</name>
    <dbReference type="NCBI Taxonomy" id="587735"/>
    <lineage>
        <taxon>Bacteria</taxon>
        <taxon>Bacillati</taxon>
        <taxon>Bacillota</taxon>
        <taxon>Bacilli</taxon>
        <taxon>Bacillales</taxon>
        <taxon>Caryophanaceae</taxon>
        <taxon>Jeotgalibacillus</taxon>
    </lineage>
</organism>
<proteinExistence type="predicted"/>
<dbReference type="RefSeq" id="WP_204728270.1">
    <property type="nucleotide sequence ID" value="NZ_JAFBDK010000003.1"/>
</dbReference>
<keyword evidence="1" id="KW-0472">Membrane</keyword>
<keyword evidence="1" id="KW-1133">Transmembrane helix</keyword>
<protein>
    <submittedName>
        <fullName evidence="2">DMT family transporter</fullName>
    </submittedName>
</protein>
<feature type="transmembrane region" description="Helical" evidence="1">
    <location>
        <begin position="92"/>
        <end position="113"/>
    </location>
</feature>
<keyword evidence="1" id="KW-0812">Transmembrane</keyword>
<sequence length="151" mass="15875">MELLYILIPLIAGIGLSTQSAINGTLGNKIGSLESAFLTFFTGAIILTLIVNFFGQGNILGIVDAPAVQLLAAIFGVIFLSIMPFVAPVIGVTNAMIMVIIGQLLASVAIDHFGLFSSEVIPLDIQKVIGILLLIGAVYFIFKKPGTKEVA</sequence>
<evidence type="ECO:0000313" key="3">
    <source>
        <dbReference type="Proteomes" id="UP001597561"/>
    </source>
</evidence>
<feature type="transmembrane region" description="Helical" evidence="1">
    <location>
        <begin position="125"/>
        <end position="142"/>
    </location>
</feature>
<dbReference type="PANTHER" id="PTHR34821:SF2">
    <property type="entry name" value="INNER MEMBRANE PROTEIN YDCZ"/>
    <property type="match status" value="1"/>
</dbReference>
<keyword evidence="3" id="KW-1185">Reference proteome</keyword>
<gene>
    <name evidence="2" type="ORF">ACFS5P_15770</name>
</gene>
<dbReference type="InterPro" id="IPR006750">
    <property type="entry name" value="YdcZ"/>
</dbReference>